<evidence type="ECO:0000313" key="2">
    <source>
        <dbReference type="Proteomes" id="UP000193648"/>
    </source>
</evidence>
<sequence>MSSFTSWRTIKSQLCNLNGVEVRVVSYELVQGTINSLALQRKETTTSNRQWLGQTKSTPTTQKARHATVAGAELRCRGRSNIFPSEGFFVQSVGILKQAIYSPAKFGDILPENLTLYKVSIPDEGKTVVESKMELVGYLIPNFQRGLSMFLSSHHSELRNDLANMSPILLKRFKLESRKKFKATLDGKDVGDQVELPNIGQEPKHYGKGFQGKSFIITEQMMELWNKFSADSNRSIKRVLAGPMGVCKSSLAIFLARKAYAEGWSTLYVANAAELANLAVAVAAKEICLRSFVLNKDLLATSDLKKLLLHENSGRSHSFCRRDNFDVNGVRVVFTGTAHASYERVYISDDIEDWVEFVRPLSNNIFDKTLSLSTLPSRNTVKKEVKRVTNNVPRGR</sequence>
<protein>
    <submittedName>
        <fullName evidence="1">Uncharacterized protein</fullName>
    </submittedName>
</protein>
<organism evidence="1 2">
    <name type="scientific">Lobosporangium transversale</name>
    <dbReference type="NCBI Taxonomy" id="64571"/>
    <lineage>
        <taxon>Eukaryota</taxon>
        <taxon>Fungi</taxon>
        <taxon>Fungi incertae sedis</taxon>
        <taxon>Mucoromycota</taxon>
        <taxon>Mortierellomycotina</taxon>
        <taxon>Mortierellomycetes</taxon>
        <taxon>Mortierellales</taxon>
        <taxon>Mortierellaceae</taxon>
        <taxon>Lobosporangium</taxon>
    </lineage>
</organism>
<keyword evidence="2" id="KW-1185">Reference proteome</keyword>
<dbReference type="InParanoid" id="A0A1Y2GN41"/>
<name>A0A1Y2GN41_9FUNG</name>
<proteinExistence type="predicted"/>
<dbReference type="Proteomes" id="UP000193648">
    <property type="component" value="Unassembled WGS sequence"/>
</dbReference>
<comment type="caution">
    <text evidence="1">The sequence shown here is derived from an EMBL/GenBank/DDBJ whole genome shotgun (WGS) entry which is preliminary data.</text>
</comment>
<dbReference type="OrthoDB" id="2303713at2759"/>
<dbReference type="GeneID" id="33570632"/>
<accession>A0A1Y2GN41</accession>
<reference evidence="1 2" key="1">
    <citation type="submission" date="2016-07" db="EMBL/GenBank/DDBJ databases">
        <title>Pervasive Adenine N6-methylation of Active Genes in Fungi.</title>
        <authorList>
            <consortium name="DOE Joint Genome Institute"/>
            <person name="Mondo S.J."/>
            <person name="Dannebaum R.O."/>
            <person name="Kuo R.C."/>
            <person name="Labutti K."/>
            <person name="Haridas S."/>
            <person name="Kuo A."/>
            <person name="Salamov A."/>
            <person name="Ahrendt S.R."/>
            <person name="Lipzen A."/>
            <person name="Sullivan W."/>
            <person name="Andreopoulos W.B."/>
            <person name="Clum A."/>
            <person name="Lindquist E."/>
            <person name="Daum C."/>
            <person name="Ramamoorthy G.K."/>
            <person name="Gryganskyi A."/>
            <person name="Culley D."/>
            <person name="Magnuson J.K."/>
            <person name="James T.Y."/>
            <person name="O'Malley M.A."/>
            <person name="Stajich J.E."/>
            <person name="Spatafora J.W."/>
            <person name="Visel A."/>
            <person name="Grigoriev I.V."/>
        </authorList>
    </citation>
    <scope>NUCLEOTIDE SEQUENCE [LARGE SCALE GENOMIC DNA]</scope>
    <source>
        <strain evidence="1 2">NRRL 3116</strain>
    </source>
</reference>
<gene>
    <name evidence="1" type="ORF">BCR41DRAFT_396260</name>
</gene>
<dbReference type="AlphaFoldDB" id="A0A1Y2GN41"/>
<dbReference type="EMBL" id="MCFF01000018">
    <property type="protein sequence ID" value="ORZ16118.1"/>
    <property type="molecule type" value="Genomic_DNA"/>
</dbReference>
<dbReference type="STRING" id="64571.A0A1Y2GN41"/>
<dbReference type="RefSeq" id="XP_021881465.1">
    <property type="nucleotide sequence ID" value="XM_022028789.1"/>
</dbReference>
<evidence type="ECO:0000313" key="1">
    <source>
        <dbReference type="EMBL" id="ORZ16118.1"/>
    </source>
</evidence>